<dbReference type="InterPro" id="IPR036259">
    <property type="entry name" value="MFS_trans_sf"/>
</dbReference>
<sequence length="344" mass="37207">MSNARLIQLLALLILEIPCGVLADRFGPRWSLLMSALVSALWLGSMTAVNNFVFLVVAELLNAVSLSLFSGSFEVLLRDTHRAKNPMASFGKAQALWIAFSSIVGAIFASTVSRHAAWLLAAAIQTTLFLLLWRDLRHLRVVSPPTFTHTANIVDVLTSCRRVIRLIHIRVWTSFIAATLVFDISLQFWQPIMVIQGVSAESNLALVLMSLALMAAMSMGNALEEMTARHRIMLGAVLVTSLSLAAMISTSGDIRLVFSVLTICLLVVVSSALQSRATFQIVQAVRGEAEVTAFSLISALSRVLSGVWIVAVGAFLSADLSVAIVMTILLVALVCSLFVERILG</sequence>
<gene>
    <name evidence="2" type="ORF">JMN37_10320</name>
</gene>
<keyword evidence="1" id="KW-0812">Transmembrane</keyword>
<feature type="transmembrane region" description="Helical" evidence="1">
    <location>
        <begin position="322"/>
        <end position="339"/>
    </location>
</feature>
<dbReference type="Proteomes" id="UP001205920">
    <property type="component" value="Unassembled WGS sequence"/>
</dbReference>
<keyword evidence="1" id="KW-0472">Membrane</keyword>
<feature type="transmembrane region" description="Helical" evidence="1">
    <location>
        <begin position="294"/>
        <end position="316"/>
    </location>
</feature>
<protein>
    <submittedName>
        <fullName evidence="2">MFS transporter</fullName>
    </submittedName>
</protein>
<dbReference type="PANTHER" id="PTHR23530:SF1">
    <property type="entry name" value="PERMEASE, MAJOR FACILITATOR SUPERFAMILY-RELATED"/>
    <property type="match status" value="1"/>
</dbReference>
<dbReference type="SUPFAM" id="SSF103473">
    <property type="entry name" value="MFS general substrate transporter"/>
    <property type="match status" value="1"/>
</dbReference>
<dbReference type="GO" id="GO:0022857">
    <property type="term" value="F:transmembrane transporter activity"/>
    <property type="evidence" value="ECO:0007669"/>
    <property type="project" value="InterPro"/>
</dbReference>
<dbReference type="PANTHER" id="PTHR23530">
    <property type="entry name" value="TRANSPORT PROTEIN-RELATED"/>
    <property type="match status" value="1"/>
</dbReference>
<accession>A0AAW5HZU9</accession>
<feature type="transmembrane region" description="Helical" evidence="1">
    <location>
        <begin position="256"/>
        <end position="273"/>
    </location>
</feature>
<dbReference type="InterPro" id="IPR011701">
    <property type="entry name" value="MFS"/>
</dbReference>
<dbReference type="EMBL" id="JAEUWV010000024">
    <property type="protein sequence ID" value="MCO6395356.1"/>
    <property type="molecule type" value="Genomic_DNA"/>
</dbReference>
<feature type="transmembrane region" description="Helical" evidence="1">
    <location>
        <begin position="52"/>
        <end position="77"/>
    </location>
</feature>
<feature type="transmembrane region" description="Helical" evidence="1">
    <location>
        <begin position="171"/>
        <end position="190"/>
    </location>
</feature>
<evidence type="ECO:0000313" key="2">
    <source>
        <dbReference type="EMBL" id="MCO6395356.1"/>
    </source>
</evidence>
<feature type="transmembrane region" description="Helical" evidence="1">
    <location>
        <begin position="232"/>
        <end position="250"/>
    </location>
</feature>
<keyword evidence="3" id="KW-1185">Reference proteome</keyword>
<reference evidence="2 3" key="1">
    <citation type="submission" date="2021-01" db="EMBL/GenBank/DDBJ databases">
        <title>Identification and Characterization of Corynebacterium sp.</title>
        <authorList>
            <person name="Luo Q."/>
            <person name="Qu P."/>
            <person name="Chen Q."/>
        </authorList>
    </citation>
    <scope>NUCLEOTIDE SEQUENCE [LARGE SCALE GENOMIC DNA]</scope>
    <source>
        <strain evidence="2 3">MC-18</strain>
    </source>
</reference>
<dbReference type="AlphaFoldDB" id="A0AAW5HZU9"/>
<proteinExistence type="predicted"/>
<feature type="transmembrane region" description="Helical" evidence="1">
    <location>
        <begin position="115"/>
        <end position="133"/>
    </location>
</feature>
<organism evidence="2 3">
    <name type="scientific">Corynebacterium lipophilum</name>
    <dbReference type="NCBI Taxonomy" id="2804918"/>
    <lineage>
        <taxon>Bacteria</taxon>
        <taxon>Bacillati</taxon>
        <taxon>Actinomycetota</taxon>
        <taxon>Actinomycetes</taxon>
        <taxon>Mycobacteriales</taxon>
        <taxon>Corynebacteriaceae</taxon>
        <taxon>Corynebacterium</taxon>
    </lineage>
</organism>
<feature type="transmembrane region" description="Helical" evidence="1">
    <location>
        <begin position="202"/>
        <end position="220"/>
    </location>
</feature>
<evidence type="ECO:0000256" key="1">
    <source>
        <dbReference type="SAM" id="Phobius"/>
    </source>
</evidence>
<dbReference type="Gene3D" id="1.20.1250.20">
    <property type="entry name" value="MFS general substrate transporter like domains"/>
    <property type="match status" value="1"/>
</dbReference>
<dbReference type="Pfam" id="PF07690">
    <property type="entry name" value="MFS_1"/>
    <property type="match status" value="1"/>
</dbReference>
<comment type="caution">
    <text evidence="2">The sequence shown here is derived from an EMBL/GenBank/DDBJ whole genome shotgun (WGS) entry which is preliminary data.</text>
</comment>
<keyword evidence="1" id="KW-1133">Transmembrane helix</keyword>
<evidence type="ECO:0000313" key="3">
    <source>
        <dbReference type="Proteomes" id="UP001205920"/>
    </source>
</evidence>
<name>A0AAW5HZU9_9CORY</name>
<dbReference type="InterPro" id="IPR053160">
    <property type="entry name" value="MFS_DHA3_Transporter"/>
</dbReference>
<feature type="transmembrane region" description="Helical" evidence="1">
    <location>
        <begin position="89"/>
        <end position="109"/>
    </location>
</feature>